<sequence length="110" mass="12699">KTLSLFSFNLKDPSPDSKIRYNITKAENEVLHSLDLMNTSDYVGEIRSQLSDDQFYKKLQFDPVRHFKLETDKFISNAFEYAEISETEKSLINVSVIQLSSSPREQTAKC</sequence>
<name>A0A8C2ASF7_CYPCA</name>
<reference evidence="1" key="1">
    <citation type="submission" date="2025-08" db="UniProtKB">
        <authorList>
            <consortium name="Ensembl"/>
        </authorList>
    </citation>
    <scope>IDENTIFICATION</scope>
</reference>
<protein>
    <submittedName>
        <fullName evidence="1">Uncharacterized protein</fullName>
    </submittedName>
</protein>
<dbReference type="Proteomes" id="UP000694700">
    <property type="component" value="Unplaced"/>
</dbReference>
<accession>A0A8C2ASF7</accession>
<dbReference type="AlphaFoldDB" id="A0A8C2ASF7"/>
<organism evidence="1 2">
    <name type="scientific">Cyprinus carpio</name>
    <name type="common">Common carp</name>
    <dbReference type="NCBI Taxonomy" id="7962"/>
    <lineage>
        <taxon>Eukaryota</taxon>
        <taxon>Metazoa</taxon>
        <taxon>Chordata</taxon>
        <taxon>Craniata</taxon>
        <taxon>Vertebrata</taxon>
        <taxon>Euteleostomi</taxon>
        <taxon>Actinopterygii</taxon>
        <taxon>Neopterygii</taxon>
        <taxon>Teleostei</taxon>
        <taxon>Ostariophysi</taxon>
        <taxon>Cypriniformes</taxon>
        <taxon>Cyprinidae</taxon>
        <taxon>Cyprininae</taxon>
        <taxon>Cyprinus</taxon>
    </lineage>
</organism>
<evidence type="ECO:0000313" key="2">
    <source>
        <dbReference type="Proteomes" id="UP000694700"/>
    </source>
</evidence>
<evidence type="ECO:0000313" key="1">
    <source>
        <dbReference type="Ensembl" id="ENSCCRP00015108376.1"/>
    </source>
</evidence>
<proteinExistence type="predicted"/>
<dbReference type="Ensembl" id="ENSCCRT00015111818.1">
    <property type="protein sequence ID" value="ENSCCRP00015108376.1"/>
    <property type="gene ID" value="ENSCCRG00015043080.1"/>
</dbReference>